<evidence type="ECO:0000256" key="9">
    <source>
        <dbReference type="RuleBase" id="RU363032"/>
    </source>
</evidence>
<dbReference type="PANTHER" id="PTHR30614:SF37">
    <property type="entry name" value="AMINO-ACID ABC TRANSPORTER PERMEASE PROTEIN YHDX-RELATED"/>
    <property type="match status" value="1"/>
</dbReference>
<dbReference type="InterPro" id="IPR000515">
    <property type="entry name" value="MetI-like"/>
</dbReference>
<feature type="transmembrane region" description="Helical" evidence="9">
    <location>
        <begin position="269"/>
        <end position="288"/>
    </location>
</feature>
<keyword evidence="12" id="KW-1185">Reference proteome</keyword>
<protein>
    <submittedName>
        <fullName evidence="11">ABC transporter permease subunit</fullName>
    </submittedName>
</protein>
<comment type="similarity">
    <text evidence="2">Belongs to the binding-protein-dependent transport system permease family. HisMQ subfamily.</text>
</comment>
<evidence type="ECO:0000259" key="10">
    <source>
        <dbReference type="PROSITE" id="PS50928"/>
    </source>
</evidence>
<dbReference type="InterPro" id="IPR043429">
    <property type="entry name" value="ArtM/GltK/GlnP/TcyL/YhdX-like"/>
</dbReference>
<feature type="transmembrane region" description="Helical" evidence="9">
    <location>
        <begin position="189"/>
        <end position="211"/>
    </location>
</feature>
<feature type="transmembrane region" description="Helical" evidence="9">
    <location>
        <begin position="134"/>
        <end position="155"/>
    </location>
</feature>
<keyword evidence="6" id="KW-0029">Amino-acid transport</keyword>
<dbReference type="Proteomes" id="UP000471298">
    <property type="component" value="Unassembled WGS sequence"/>
</dbReference>
<name>A0A6N7EVF2_9GAMM</name>
<dbReference type="GO" id="GO:0043190">
    <property type="term" value="C:ATP-binding cassette (ABC) transporter complex"/>
    <property type="evidence" value="ECO:0007669"/>
    <property type="project" value="InterPro"/>
</dbReference>
<dbReference type="PANTHER" id="PTHR30614">
    <property type="entry name" value="MEMBRANE COMPONENT OF AMINO ACID ABC TRANSPORTER"/>
    <property type="match status" value="1"/>
</dbReference>
<feature type="transmembrane region" description="Helical" evidence="9">
    <location>
        <begin position="223"/>
        <end position="249"/>
    </location>
</feature>
<dbReference type="GO" id="GO:0022857">
    <property type="term" value="F:transmembrane transporter activity"/>
    <property type="evidence" value="ECO:0007669"/>
    <property type="project" value="InterPro"/>
</dbReference>
<feature type="domain" description="ABC transmembrane type-1" evidence="10">
    <location>
        <begin position="92"/>
        <end position="389"/>
    </location>
</feature>
<evidence type="ECO:0000256" key="1">
    <source>
        <dbReference type="ARBA" id="ARBA00004429"/>
    </source>
</evidence>
<dbReference type="Pfam" id="PF00528">
    <property type="entry name" value="BPD_transp_1"/>
    <property type="match status" value="1"/>
</dbReference>
<dbReference type="AlphaFoldDB" id="A0A6N7EVF2"/>
<dbReference type="InterPro" id="IPR010065">
    <property type="entry name" value="AA_ABC_transptr_permease_3TM"/>
</dbReference>
<evidence type="ECO:0000256" key="6">
    <source>
        <dbReference type="ARBA" id="ARBA00022970"/>
    </source>
</evidence>
<dbReference type="InParanoid" id="A0A6N7EVF2"/>
<keyword evidence="7 9" id="KW-1133">Transmembrane helix</keyword>
<dbReference type="SUPFAM" id="SSF161098">
    <property type="entry name" value="MetI-like"/>
    <property type="match status" value="2"/>
</dbReference>
<proteinExistence type="inferred from homology"/>
<evidence type="ECO:0000256" key="4">
    <source>
        <dbReference type="ARBA" id="ARBA00022475"/>
    </source>
</evidence>
<evidence type="ECO:0000256" key="7">
    <source>
        <dbReference type="ARBA" id="ARBA00022989"/>
    </source>
</evidence>
<dbReference type="Gene3D" id="1.10.3720.10">
    <property type="entry name" value="MetI-like"/>
    <property type="match status" value="2"/>
</dbReference>
<keyword evidence="4" id="KW-1003">Cell membrane</keyword>
<keyword evidence="8 9" id="KW-0472">Membrane</keyword>
<evidence type="ECO:0000313" key="12">
    <source>
        <dbReference type="Proteomes" id="UP000471298"/>
    </source>
</evidence>
<organism evidence="11 12">
    <name type="scientific">Ostreibacterium oceani</name>
    <dbReference type="NCBI Taxonomy" id="2654998"/>
    <lineage>
        <taxon>Bacteria</taxon>
        <taxon>Pseudomonadati</taxon>
        <taxon>Pseudomonadota</taxon>
        <taxon>Gammaproteobacteria</taxon>
        <taxon>Cardiobacteriales</taxon>
        <taxon>Ostreibacteriaceae</taxon>
        <taxon>Ostreibacterium</taxon>
    </lineage>
</organism>
<accession>A0A6N7EVF2</accession>
<dbReference type="NCBIfam" id="TIGR01726">
    <property type="entry name" value="HEQRo_perm_3TM"/>
    <property type="match status" value="1"/>
</dbReference>
<dbReference type="PROSITE" id="PS50928">
    <property type="entry name" value="ABC_TM1"/>
    <property type="match status" value="1"/>
</dbReference>
<comment type="caution">
    <text evidence="11">The sequence shown here is derived from an EMBL/GenBank/DDBJ whole genome shotgun (WGS) entry which is preliminary data.</text>
</comment>
<gene>
    <name evidence="11" type="ORF">GCU85_02345</name>
</gene>
<reference evidence="11 12" key="1">
    <citation type="submission" date="2019-10" db="EMBL/GenBank/DDBJ databases">
        <title>Cardiobacteriales fam. a chemoheterotrophic member of the order Cardiobacteriales, and proposal of Cardiobacteriales fam. nov.</title>
        <authorList>
            <person name="Wang C."/>
        </authorList>
    </citation>
    <scope>NUCLEOTIDE SEQUENCE [LARGE SCALE GENOMIC DNA]</scope>
    <source>
        <strain evidence="11 12">ML27</strain>
    </source>
</reference>
<evidence type="ECO:0000256" key="8">
    <source>
        <dbReference type="ARBA" id="ARBA00023136"/>
    </source>
</evidence>
<feature type="transmembrane region" description="Helical" evidence="9">
    <location>
        <begin position="87"/>
        <end position="113"/>
    </location>
</feature>
<keyword evidence="3 9" id="KW-0813">Transport</keyword>
<sequence length="401" mass="43772">MSEMIANTQAIHMQQKAWNNPKYRSLFFQLLLTTIVVVAGWTLFSNTVQNLESRGISSGFDFLKRAAGFEIDFKLISYTSTDSNGRVFFVGLLNTLLVSVLGIIAATIIGVVMGVSRLSKNWVIRKIATVYVELFRNTPLLLQIFFWYFAVLSALPSAREVMAGPGFLGGNAFLSNRGLTMPKPVFESGAWLITAGLIAGIVGAIAFYRYAKKKQFATGEQLPVFWVNTAMLLGLPLLGAMLAGMPISFDHPEAGRFNFSGGMTIPPEFLALWFSLSIYTGAFIAENVRAGIMSVSHGQTEAAFSLGIKPSYTLRLVIIPQALRVIIPPLASQYLNLAKNSSLAAAIAYPELVSVFSGTVLNNTGQAIECVALTMLAYLTISLSIAAFMNWYNKRVALVER</sequence>
<evidence type="ECO:0000256" key="2">
    <source>
        <dbReference type="ARBA" id="ARBA00010072"/>
    </source>
</evidence>
<keyword evidence="5 9" id="KW-0812">Transmembrane</keyword>
<dbReference type="GO" id="GO:0006865">
    <property type="term" value="P:amino acid transport"/>
    <property type="evidence" value="ECO:0007669"/>
    <property type="project" value="UniProtKB-KW"/>
</dbReference>
<dbReference type="EMBL" id="WHNW01000002">
    <property type="protein sequence ID" value="MPV85575.1"/>
    <property type="molecule type" value="Genomic_DNA"/>
</dbReference>
<evidence type="ECO:0000256" key="3">
    <source>
        <dbReference type="ARBA" id="ARBA00022448"/>
    </source>
</evidence>
<feature type="transmembrane region" description="Helical" evidence="9">
    <location>
        <begin position="26"/>
        <end position="44"/>
    </location>
</feature>
<dbReference type="InterPro" id="IPR035906">
    <property type="entry name" value="MetI-like_sf"/>
</dbReference>
<feature type="transmembrane region" description="Helical" evidence="9">
    <location>
        <begin position="370"/>
        <end position="392"/>
    </location>
</feature>
<comment type="subcellular location">
    <subcellularLocation>
        <location evidence="1">Cell inner membrane</location>
        <topology evidence="1">Multi-pass membrane protein</topology>
    </subcellularLocation>
    <subcellularLocation>
        <location evidence="9">Cell membrane</location>
        <topology evidence="9">Multi-pass membrane protein</topology>
    </subcellularLocation>
</comment>
<evidence type="ECO:0000313" key="11">
    <source>
        <dbReference type="EMBL" id="MPV85575.1"/>
    </source>
</evidence>
<evidence type="ECO:0000256" key="5">
    <source>
        <dbReference type="ARBA" id="ARBA00022692"/>
    </source>
</evidence>
<dbReference type="CDD" id="cd06261">
    <property type="entry name" value="TM_PBP2"/>
    <property type="match status" value="2"/>
</dbReference>
<dbReference type="FunCoup" id="A0A6N7EVF2">
    <property type="interactions" value="79"/>
</dbReference>